<dbReference type="AlphaFoldDB" id="A0A1B0DDI4"/>
<proteinExistence type="predicted"/>
<dbReference type="EMBL" id="AJVK01031974">
    <property type="status" value="NOT_ANNOTATED_CDS"/>
    <property type="molecule type" value="Genomic_DNA"/>
</dbReference>
<reference evidence="1" key="1">
    <citation type="submission" date="2022-08" db="UniProtKB">
        <authorList>
            <consortium name="EnsemblMetazoa"/>
        </authorList>
    </citation>
    <scope>IDENTIFICATION</scope>
    <source>
        <strain evidence="1">Israel</strain>
    </source>
</reference>
<organism evidence="1 2">
    <name type="scientific">Phlebotomus papatasi</name>
    <name type="common">Sandfly</name>
    <dbReference type="NCBI Taxonomy" id="29031"/>
    <lineage>
        <taxon>Eukaryota</taxon>
        <taxon>Metazoa</taxon>
        <taxon>Ecdysozoa</taxon>
        <taxon>Arthropoda</taxon>
        <taxon>Hexapoda</taxon>
        <taxon>Insecta</taxon>
        <taxon>Pterygota</taxon>
        <taxon>Neoptera</taxon>
        <taxon>Endopterygota</taxon>
        <taxon>Diptera</taxon>
        <taxon>Nematocera</taxon>
        <taxon>Psychodoidea</taxon>
        <taxon>Psychodidae</taxon>
        <taxon>Phlebotomus</taxon>
        <taxon>Phlebotomus</taxon>
    </lineage>
</organism>
<accession>A0A1B0DDI4</accession>
<name>A0A1B0DDI4_PHLPP</name>
<protein>
    <submittedName>
        <fullName evidence="1">Uncharacterized protein</fullName>
    </submittedName>
</protein>
<dbReference type="VEuPathDB" id="VectorBase:PPAI005955"/>
<evidence type="ECO:0000313" key="1">
    <source>
        <dbReference type="EnsemblMetazoa" id="PPAI005955-PA"/>
    </source>
</evidence>
<dbReference type="EnsemblMetazoa" id="PPAI005955-RA">
    <property type="protein sequence ID" value="PPAI005955-PA"/>
    <property type="gene ID" value="PPAI005955"/>
</dbReference>
<evidence type="ECO:0000313" key="2">
    <source>
        <dbReference type="Proteomes" id="UP000092462"/>
    </source>
</evidence>
<dbReference type="VEuPathDB" id="VectorBase:PPAPM1_010051"/>
<dbReference type="Proteomes" id="UP000092462">
    <property type="component" value="Unassembled WGS sequence"/>
</dbReference>
<keyword evidence="2" id="KW-1185">Reference proteome</keyword>
<sequence length="368" mass="43711">MSSTSGRDYKGVAISEKLESITRRRSFRNDSDDCSNCLNQLADVTRQEIQNIQLQKDCANYLREINHLKAELKESADMINDLHARLGLKEEQNRVIADLKEQAAKFGEFIKNCSASSTPQKVDSRDASVSTSPDMEGFSNPALYDQYAKVYAEEIKKLQMEYAEKESRAEEAIKKLSAYRDEMQKEFEEKINMFKVVILSERKEYERLISEKEFERSRSVEEHNKIVNKYKQDFNGLRKQIEELQEMVRELRKQNETEKNAMMDLMTEWNTEKESVKLREIKMQRLIDDTVKKYELAKEKAENYKKYAEQQDAHMQKEYNRIRDSYEKSKIVLEERIEKLRSDYEKITQEKIDKIQKEYARKLDMLKK</sequence>